<keyword evidence="3" id="KW-1185">Reference proteome</keyword>
<reference evidence="2 3" key="1">
    <citation type="submission" date="2016-11" db="EMBL/GenBank/DDBJ databases">
        <authorList>
            <person name="Varghese N."/>
            <person name="Submissions S."/>
        </authorList>
    </citation>
    <scope>NUCLEOTIDE SEQUENCE [LARGE SCALE GENOMIC DNA]</scope>
    <source>
        <strain evidence="2 3">DSM 29620</strain>
    </source>
</reference>
<dbReference type="SUPFAM" id="SSF55729">
    <property type="entry name" value="Acyl-CoA N-acyltransferases (Nat)"/>
    <property type="match status" value="1"/>
</dbReference>
<accession>A0A1H0G970</accession>
<dbReference type="CDD" id="cd04301">
    <property type="entry name" value="NAT_SF"/>
    <property type="match status" value="1"/>
</dbReference>
<dbReference type="EMBL" id="FQZZ01000002">
    <property type="protein sequence ID" value="SHJ86091.1"/>
    <property type="molecule type" value="Genomic_DNA"/>
</dbReference>
<dbReference type="PANTHER" id="PTHR43138:SF1">
    <property type="entry name" value="N-ACETYLTRANSFERASE ACA1"/>
    <property type="match status" value="1"/>
</dbReference>
<dbReference type="InterPro" id="IPR052742">
    <property type="entry name" value="Mito_N-acetyltransferase"/>
</dbReference>
<dbReference type="RefSeq" id="WP_223227993.1">
    <property type="nucleotide sequence ID" value="NZ_FNIO01000003.1"/>
</dbReference>
<protein>
    <submittedName>
        <fullName evidence="2">Ribosomal protein S18 acetylase RimI</fullName>
    </submittedName>
</protein>
<dbReference type="InterPro" id="IPR000182">
    <property type="entry name" value="GNAT_dom"/>
</dbReference>
<dbReference type="Gene3D" id="3.40.630.30">
    <property type="match status" value="1"/>
</dbReference>
<feature type="domain" description="N-acetyltransferase" evidence="1">
    <location>
        <begin position="3"/>
        <end position="163"/>
    </location>
</feature>
<name>A0A1H0G970_9RHOB</name>
<dbReference type="GO" id="GO:0016747">
    <property type="term" value="F:acyltransferase activity, transferring groups other than amino-acyl groups"/>
    <property type="evidence" value="ECO:0007669"/>
    <property type="project" value="InterPro"/>
</dbReference>
<dbReference type="AlphaFoldDB" id="A0A1H0G970"/>
<keyword evidence="2" id="KW-0689">Ribosomal protein</keyword>
<evidence type="ECO:0000313" key="3">
    <source>
        <dbReference type="Proteomes" id="UP000324252"/>
    </source>
</evidence>
<evidence type="ECO:0000259" key="1">
    <source>
        <dbReference type="PROSITE" id="PS51186"/>
    </source>
</evidence>
<evidence type="ECO:0000313" key="2">
    <source>
        <dbReference type="EMBL" id="SHJ86091.1"/>
    </source>
</evidence>
<dbReference type="InterPro" id="IPR016181">
    <property type="entry name" value="Acyl_CoA_acyltransferase"/>
</dbReference>
<proteinExistence type="predicted"/>
<keyword evidence="2" id="KW-0687">Ribonucleoprotein</keyword>
<dbReference type="PANTHER" id="PTHR43138">
    <property type="entry name" value="ACETYLTRANSFERASE, GNAT FAMILY"/>
    <property type="match status" value="1"/>
</dbReference>
<organism evidence="2 3">
    <name type="scientific">Lutimaribacter pacificus</name>
    <dbReference type="NCBI Taxonomy" id="391948"/>
    <lineage>
        <taxon>Bacteria</taxon>
        <taxon>Pseudomonadati</taxon>
        <taxon>Pseudomonadota</taxon>
        <taxon>Alphaproteobacteria</taxon>
        <taxon>Rhodobacterales</taxon>
        <taxon>Roseobacteraceae</taxon>
        <taxon>Lutimaribacter</taxon>
    </lineage>
</organism>
<dbReference type="PROSITE" id="PS51186">
    <property type="entry name" value="GNAT"/>
    <property type="match status" value="1"/>
</dbReference>
<dbReference type="Proteomes" id="UP000324252">
    <property type="component" value="Unassembled WGS sequence"/>
</dbReference>
<sequence length="163" mass="17789">MTLTIRPATRADDDAVWTMLEPVFRAGDTYAIDPDIPRDDALAYWFGPERRVFLAQDGGEALGTYYMVRNQKGGGSHVCNCGYITAPAARGRGVARAMLAHSLDAAPGFGFRAMQFNFVVSTNSRAIATWEGAGFDIVGRLPGAFRHPQQGYVDALVMFRPLV</sequence>
<gene>
    <name evidence="2" type="ORF">SAMN05444142_102141</name>
</gene>
<dbReference type="Pfam" id="PF00583">
    <property type="entry name" value="Acetyltransf_1"/>
    <property type="match status" value="1"/>
</dbReference>
<dbReference type="GO" id="GO:0005840">
    <property type="term" value="C:ribosome"/>
    <property type="evidence" value="ECO:0007669"/>
    <property type="project" value="UniProtKB-KW"/>
</dbReference>